<accession>A0A3N4I4L0</accession>
<dbReference type="InterPro" id="IPR050187">
    <property type="entry name" value="Lipid_Phosphate_FormReg"/>
</dbReference>
<dbReference type="GO" id="GO:0005737">
    <property type="term" value="C:cytoplasm"/>
    <property type="evidence" value="ECO:0007669"/>
    <property type="project" value="TreeGrafter"/>
</dbReference>
<dbReference type="Proteomes" id="UP000275078">
    <property type="component" value="Unassembled WGS sequence"/>
</dbReference>
<dbReference type="OrthoDB" id="3853857at2759"/>
<dbReference type="GO" id="GO:0001727">
    <property type="term" value="F:lipid kinase activity"/>
    <property type="evidence" value="ECO:0007669"/>
    <property type="project" value="TreeGrafter"/>
</dbReference>
<dbReference type="PANTHER" id="PTHR12358:SF108">
    <property type="entry name" value="DAGKC DOMAIN-CONTAINING PROTEIN"/>
    <property type="match status" value="1"/>
</dbReference>
<organism evidence="1 2">
    <name type="scientific">Ascobolus immersus RN42</name>
    <dbReference type="NCBI Taxonomy" id="1160509"/>
    <lineage>
        <taxon>Eukaryota</taxon>
        <taxon>Fungi</taxon>
        <taxon>Dikarya</taxon>
        <taxon>Ascomycota</taxon>
        <taxon>Pezizomycotina</taxon>
        <taxon>Pezizomycetes</taxon>
        <taxon>Pezizales</taxon>
        <taxon>Ascobolaceae</taxon>
        <taxon>Ascobolus</taxon>
    </lineage>
</organism>
<dbReference type="Gene3D" id="3.40.50.10330">
    <property type="entry name" value="Probable inorganic polyphosphate/atp-NAD kinase, domain 1"/>
    <property type="match status" value="1"/>
</dbReference>
<dbReference type="InterPro" id="IPR017438">
    <property type="entry name" value="ATP-NAD_kinase_N"/>
</dbReference>
<evidence type="ECO:0008006" key="3">
    <source>
        <dbReference type="Google" id="ProtNLM"/>
    </source>
</evidence>
<protein>
    <recommendedName>
        <fullName evidence="3">DAGKc domain-containing protein</fullName>
    </recommendedName>
</protein>
<gene>
    <name evidence="1" type="ORF">BJ508DRAFT_415403</name>
</gene>
<dbReference type="EMBL" id="ML119688">
    <property type="protein sequence ID" value="RPA80407.1"/>
    <property type="molecule type" value="Genomic_DNA"/>
</dbReference>
<reference evidence="1 2" key="1">
    <citation type="journal article" date="2018" name="Nat. Ecol. Evol.">
        <title>Pezizomycetes genomes reveal the molecular basis of ectomycorrhizal truffle lifestyle.</title>
        <authorList>
            <person name="Murat C."/>
            <person name="Payen T."/>
            <person name="Noel B."/>
            <person name="Kuo A."/>
            <person name="Morin E."/>
            <person name="Chen J."/>
            <person name="Kohler A."/>
            <person name="Krizsan K."/>
            <person name="Balestrini R."/>
            <person name="Da Silva C."/>
            <person name="Montanini B."/>
            <person name="Hainaut M."/>
            <person name="Levati E."/>
            <person name="Barry K.W."/>
            <person name="Belfiori B."/>
            <person name="Cichocki N."/>
            <person name="Clum A."/>
            <person name="Dockter R.B."/>
            <person name="Fauchery L."/>
            <person name="Guy J."/>
            <person name="Iotti M."/>
            <person name="Le Tacon F."/>
            <person name="Lindquist E.A."/>
            <person name="Lipzen A."/>
            <person name="Malagnac F."/>
            <person name="Mello A."/>
            <person name="Molinier V."/>
            <person name="Miyauchi S."/>
            <person name="Poulain J."/>
            <person name="Riccioni C."/>
            <person name="Rubini A."/>
            <person name="Sitrit Y."/>
            <person name="Splivallo R."/>
            <person name="Traeger S."/>
            <person name="Wang M."/>
            <person name="Zifcakova L."/>
            <person name="Wipf D."/>
            <person name="Zambonelli A."/>
            <person name="Paolocci F."/>
            <person name="Nowrousian M."/>
            <person name="Ottonello S."/>
            <person name="Baldrian P."/>
            <person name="Spatafora J.W."/>
            <person name="Henrissat B."/>
            <person name="Nagy L.G."/>
            <person name="Aury J.M."/>
            <person name="Wincker P."/>
            <person name="Grigoriev I.V."/>
            <person name="Bonfante P."/>
            <person name="Martin F.M."/>
        </authorList>
    </citation>
    <scope>NUCLEOTIDE SEQUENCE [LARGE SCALE GENOMIC DNA]</scope>
    <source>
        <strain evidence="1 2">RN42</strain>
    </source>
</reference>
<keyword evidence="2" id="KW-1185">Reference proteome</keyword>
<dbReference type="AlphaFoldDB" id="A0A3N4I4L0"/>
<dbReference type="InterPro" id="IPR016064">
    <property type="entry name" value="NAD/diacylglycerol_kinase_sf"/>
</dbReference>
<name>A0A3N4I4L0_ASCIM</name>
<dbReference type="STRING" id="1160509.A0A3N4I4L0"/>
<dbReference type="PANTHER" id="PTHR12358">
    <property type="entry name" value="SPHINGOSINE KINASE"/>
    <property type="match status" value="1"/>
</dbReference>
<dbReference type="GO" id="GO:0016020">
    <property type="term" value="C:membrane"/>
    <property type="evidence" value="ECO:0007669"/>
    <property type="project" value="TreeGrafter"/>
</dbReference>
<dbReference type="GO" id="GO:0046512">
    <property type="term" value="P:sphingosine biosynthetic process"/>
    <property type="evidence" value="ECO:0007669"/>
    <property type="project" value="TreeGrafter"/>
</dbReference>
<evidence type="ECO:0000313" key="1">
    <source>
        <dbReference type="EMBL" id="RPA80407.1"/>
    </source>
</evidence>
<dbReference type="SUPFAM" id="SSF111331">
    <property type="entry name" value="NAD kinase/diacylglycerol kinase-like"/>
    <property type="match status" value="1"/>
</dbReference>
<proteinExistence type="predicted"/>
<evidence type="ECO:0000313" key="2">
    <source>
        <dbReference type="Proteomes" id="UP000275078"/>
    </source>
</evidence>
<sequence length="530" mass="58196">MWNSIPITIPQDELNSLSEALTSKIDHSSRLLRALQSNSALEVPRSNLICFCPNKATSGQGATAFKDGYLLYITPHPEEVHHVTDPIDESKHDGEETKTYTVASAYHPDQKVFKVRPAEGASEEALRDLYVGDSGIPENLDTRDGTREVIIVVSTKSGFSLGAEIWKHVVQPVLERFGSIPLYTWNSENGKFDSSPVLDGSGADGLVGYKLLITQDKDDIARLARTGLAPFSSKVKQQNILLLSGDTAISELLNNLPAEANELVRTITLLPTGTGNALSSSHHKLYTPLTNFLLGKPHKHPVFKARFSPGAKWAGSDDGRAIATSVKGAVVFSWGFHACLVADSDGEEYRQKYGKERFAVAARENLTPAPHVFKGRVFYWDGEGKENRLDSEDHFYVLSALVSNLEKTLTIAPMAPRPKPVDAEGDHAPFTLFTIASGTSPERAFAIMGKAYDNGSHVNEPEVGFKRARKIRIEFLEPDWSPTGEESDVNPAWGEGRYRRLCLDGATVEVEKDGWAEVEIDGHLVELFKG</sequence>